<reference evidence="7" key="1">
    <citation type="submission" date="2016-03" db="EMBL/GenBank/DDBJ databases">
        <authorList>
            <person name="Devillers H."/>
        </authorList>
    </citation>
    <scope>NUCLEOTIDE SEQUENCE [LARGE SCALE GENOMIC DNA]</scope>
</reference>
<dbReference type="PANTHER" id="PTHR23176">
    <property type="entry name" value="RHO/RAC/CDC GTPASE-ACTIVATING PROTEIN"/>
    <property type="match status" value="1"/>
</dbReference>
<feature type="domain" description="Rho-GAP" evidence="5">
    <location>
        <begin position="1768"/>
        <end position="1966"/>
    </location>
</feature>
<evidence type="ECO:0000256" key="2">
    <source>
        <dbReference type="PROSITE-ProRule" id="PRU00168"/>
    </source>
</evidence>
<protein>
    <submittedName>
        <fullName evidence="6">LAMI_0H12046g1_1</fullName>
    </submittedName>
</protein>
<feature type="region of interest" description="Disordered" evidence="3">
    <location>
        <begin position="1592"/>
        <end position="1628"/>
    </location>
</feature>
<dbReference type="GO" id="GO:0007010">
    <property type="term" value="P:cytoskeleton organization"/>
    <property type="evidence" value="ECO:0007669"/>
    <property type="project" value="UniProtKB-ARBA"/>
</dbReference>
<dbReference type="CDD" id="cd00159">
    <property type="entry name" value="RhoGAP"/>
    <property type="match status" value="1"/>
</dbReference>
<dbReference type="InterPro" id="IPR036964">
    <property type="entry name" value="RASGEF_cat_dom_sf"/>
</dbReference>
<dbReference type="SMART" id="SM00229">
    <property type="entry name" value="RasGEFN"/>
    <property type="match status" value="1"/>
</dbReference>
<dbReference type="InterPro" id="IPR050729">
    <property type="entry name" value="Rho-GAP"/>
</dbReference>
<dbReference type="Pfam" id="PF00618">
    <property type="entry name" value="RasGEF_N"/>
    <property type="match status" value="1"/>
</dbReference>
<feature type="domain" description="Ras-GEF" evidence="4">
    <location>
        <begin position="447"/>
        <end position="711"/>
    </location>
</feature>
<dbReference type="GO" id="GO:0005085">
    <property type="term" value="F:guanyl-nucleotide exchange factor activity"/>
    <property type="evidence" value="ECO:0007669"/>
    <property type="project" value="UniProtKB-KW"/>
</dbReference>
<evidence type="ECO:0000259" key="5">
    <source>
        <dbReference type="PROSITE" id="PS50238"/>
    </source>
</evidence>
<keyword evidence="1" id="KW-0343">GTPase activation</keyword>
<dbReference type="Gene3D" id="1.20.870.10">
    <property type="entry name" value="Son of sevenless (SoS) protein Chain: S domain 1"/>
    <property type="match status" value="1"/>
</dbReference>
<evidence type="ECO:0000256" key="1">
    <source>
        <dbReference type="ARBA" id="ARBA00022468"/>
    </source>
</evidence>
<keyword evidence="7" id="KW-1185">Reference proteome</keyword>
<dbReference type="PROSITE" id="PS50009">
    <property type="entry name" value="RASGEF_CAT"/>
    <property type="match status" value="1"/>
</dbReference>
<dbReference type="Pfam" id="PF00620">
    <property type="entry name" value="RhoGAP"/>
    <property type="match status" value="1"/>
</dbReference>
<dbReference type="InterPro" id="IPR001895">
    <property type="entry name" value="RASGEF_cat_dom"/>
</dbReference>
<dbReference type="Gene3D" id="1.10.840.10">
    <property type="entry name" value="Ras guanine-nucleotide exchange factors catalytic domain"/>
    <property type="match status" value="1"/>
</dbReference>
<dbReference type="SMART" id="SM00324">
    <property type="entry name" value="RhoGAP"/>
    <property type="match status" value="1"/>
</dbReference>
<evidence type="ECO:0000313" key="7">
    <source>
        <dbReference type="Proteomes" id="UP000191024"/>
    </source>
</evidence>
<dbReference type="InterPro" id="IPR023578">
    <property type="entry name" value="Ras_GEF_dom_sf"/>
</dbReference>
<dbReference type="GO" id="GO:0005096">
    <property type="term" value="F:GTPase activator activity"/>
    <property type="evidence" value="ECO:0007669"/>
    <property type="project" value="UniProtKB-KW"/>
</dbReference>
<dbReference type="InterPro" id="IPR000198">
    <property type="entry name" value="RhoGAP_dom"/>
</dbReference>
<feature type="compositionally biased region" description="Polar residues" evidence="3">
    <location>
        <begin position="115"/>
        <end position="143"/>
    </location>
</feature>
<feature type="region of interest" description="Disordered" evidence="3">
    <location>
        <begin position="110"/>
        <end position="143"/>
    </location>
</feature>
<dbReference type="PANTHER" id="PTHR23176:SF96">
    <property type="entry name" value="GTPASE-ACTIVATING PROTEIN BEM2_IPL2"/>
    <property type="match status" value="1"/>
</dbReference>
<evidence type="ECO:0000256" key="3">
    <source>
        <dbReference type="SAM" id="MobiDB-lite"/>
    </source>
</evidence>
<feature type="compositionally biased region" description="Polar residues" evidence="3">
    <location>
        <begin position="1596"/>
        <end position="1628"/>
    </location>
</feature>
<keyword evidence="2" id="KW-0344">Guanine-nucleotide releasing factor</keyword>
<proteinExistence type="predicted"/>
<organism evidence="6 7">
    <name type="scientific">Lachancea mirantina</name>
    <dbReference type="NCBI Taxonomy" id="1230905"/>
    <lineage>
        <taxon>Eukaryota</taxon>
        <taxon>Fungi</taxon>
        <taxon>Dikarya</taxon>
        <taxon>Ascomycota</taxon>
        <taxon>Saccharomycotina</taxon>
        <taxon>Saccharomycetes</taxon>
        <taxon>Saccharomycetales</taxon>
        <taxon>Saccharomycetaceae</taxon>
        <taxon>Lachancea</taxon>
    </lineage>
</organism>
<dbReference type="InterPro" id="IPR008936">
    <property type="entry name" value="Rho_GTPase_activation_prot"/>
</dbReference>
<dbReference type="GO" id="GO:0005933">
    <property type="term" value="C:cellular bud"/>
    <property type="evidence" value="ECO:0007669"/>
    <property type="project" value="UniProtKB-ARBA"/>
</dbReference>
<name>A0A1G4KHF6_9SACH</name>
<dbReference type="Pfam" id="PF00617">
    <property type="entry name" value="RasGEF"/>
    <property type="match status" value="1"/>
</dbReference>
<feature type="region of interest" description="Disordered" evidence="3">
    <location>
        <begin position="230"/>
        <end position="255"/>
    </location>
</feature>
<evidence type="ECO:0000313" key="6">
    <source>
        <dbReference type="EMBL" id="SCV03925.1"/>
    </source>
</evidence>
<dbReference type="GO" id="GO:0007264">
    <property type="term" value="P:small GTPase-mediated signal transduction"/>
    <property type="evidence" value="ECO:0007669"/>
    <property type="project" value="InterPro"/>
</dbReference>
<dbReference type="Gene3D" id="2.30.29.30">
    <property type="entry name" value="Pleckstrin-homology domain (PH domain)/Phosphotyrosine-binding domain (PTB)"/>
    <property type="match status" value="1"/>
</dbReference>
<dbReference type="CDD" id="cd06224">
    <property type="entry name" value="REM"/>
    <property type="match status" value="1"/>
</dbReference>
<sequence>MKSLRWSNRGRKASSTSEERHHEPGSRGKSLSGSTGQESKRGSGQGGHSGQSSGRKKSLSSGGRGGGWNENSTPSIYLSEANNNSSRSIASSRSSIRIFEEVQIDETRSLRRLSDSQSTVAPSSTTEQPRSQQEFSAQSKQTLNKENYDQTLFKKGWVNKAHGASNGHQRDSRLYGNAGHNAAIDAAGRGNGVDYRLYRAELRGSVLSLYKSGVNNVKCFDPSLTPCDSSADASQPVATPGNLKATSQTVDTNSDHTGAASEIKYLSHVYPHPDLKLDGEGHPIAGTTESLCHMVLFSPPSEPDNTKRIVEILLILPLIDHISNFLQKFRSYGIAFTRHRSKSVSTAPYHHQISSKTDTLMTERLALVVKTILDVFCGFLLDDKLFPNIIDLVDTISLHDDEISSALKLSIVGKQKQLTNLITLGPQERSTEQLQPFINVEKFLRMDLEDVAHQVHQINLKFMKEWSPQIDFSLLYESKFNGGHIYLNPMIFRNNENVHFLGRLFVSHLFSPEFKPSPRARAKVLAVWVQLGCKFEKLGDMVSWLAIATVVCSIPILRLASTWQFVPENVVKLIFRDWIPTIAQLDRREMSSKSTSSVFILAPPNLKDENIRKNVVPYFGDLAINAFDLSPETRLRYLEKKIHRTKNAFYKWQQRLDQAVNSTGDVLSEDSENSYDDYSSCPIYQYWKFHLEQEALDIATIMEMSLRLDPPRVDQRAYSNTSSKRSLLLTGSYLPVLFNDLISNYSLFPKQSLIGAAGLGDESSSVAFPSRAHFVSSISAFGDEGEKSSITGIENLDEPVAKRLSSKQSNKQKLLKSIRDAFNIDMNMFHVSDDMIFKSVFDLDGKSRPASIVVETPKRMSQNSSFNNFRDSQDLSKITSTLDDLDFFNSIGKSSSSINESFVEVVLKSATLERLFDVLVLTTSVFSKLIDARDLEAFFAHESRRQKMKAHEPDYMSMGPLDYAFIKLIMDNDIFTQTFFNTYTSFTTTNIVLENLAKRFIGAVSCAVSISRLLSDEERQSSGHAEGTKLGHLHGGTNKFPAWDLKNYTKDEVNLNYVAKIQLGAMEALLHLIVFHYSDFTGSLTNNYTFLDILKVMDHEISEEWSRRIVAMPVQRTQYNSDDMEELEALHAKLRDLFKKIKSAYQKQLYRPLNLNRPQKIAQDSLRDLTPVSMNDFARIKAGSGFMHSIISDFTTLNHGNFSALCDWATRADEIIAQNLALVSHQEWIQVSQILELFSNDSLVSLFKYPLFTISGEIIHNGGSRLEKLEILNVFTWVSSVCSEGKKLLLDLFPPAIQLLIKLHLSLTRFLISEICSPEKGYEERLDTTMIIFELLGILRWKGSAVDLFHDDKPEGDTTELSPHVPSFLESCLVNAIVSPESRYFEMFWRDAHQNISGAGAHSIKCLSDVINSKSLQSQMFEKCESIGVARNEPISPCPGWLICRLLEISQFVPNMSIENSKMINFDKRRFVNNVITNFVDMIPKTYSWSNEKELCDALAIRSEWLTQHEISEIPEIYDKQCREISMEQARLYKFQSFGFFNSILVAEVEKVKRDQRKYALLLTQELENKKQIAFKQGNRLSSSPSTITLSSVNSKVTTESDMSSRTKRSSITATSTRNSMISNSTHSSGVTRKLGGFLRRPFSIGGFSSSSSTNSLSSIIAGGAKGNGTVSPFDLPEISSNSLKESKPIQTLRTFEMKSCMPVNDYSQPHLTSNQFRIIMEGGTEHLVQAPSNQAMLDWVKALNLSRRYSFHSEKFKGKTSNKMFGVPIEDVCERENTLIPTILVKLLEEIELRGLDEVGLYRVPGAVGSINALKNAFDDKGATSNSFTLEDERWFEINTIAGCFKLYLRELPESLFTNERLPAFAEHALQYRQEKTSYEQFKMLIADLVQNLPVYNFHTLRRIFQHLHRVDEHMQNNRMDAINLAIVFSMSFIGQEDLASSVGPTLGALQTILKCFIKHPEDFF</sequence>
<dbReference type="InterPro" id="IPR000651">
    <property type="entry name" value="Ras-like_Gua-exchang_fac_N"/>
</dbReference>
<dbReference type="OrthoDB" id="79452at2759"/>
<gene>
    <name evidence="6" type="ORF">LAMI_0H12046G</name>
</gene>
<dbReference type="SUPFAM" id="SSF48350">
    <property type="entry name" value="GTPase activation domain, GAP"/>
    <property type="match status" value="1"/>
</dbReference>
<dbReference type="EMBL" id="LT598468">
    <property type="protein sequence ID" value="SCV03925.1"/>
    <property type="molecule type" value="Genomic_DNA"/>
</dbReference>
<dbReference type="GO" id="GO:0005938">
    <property type="term" value="C:cell cortex"/>
    <property type="evidence" value="ECO:0007669"/>
    <property type="project" value="UniProtKB-ARBA"/>
</dbReference>
<dbReference type="SMART" id="SM00147">
    <property type="entry name" value="RasGEF"/>
    <property type="match status" value="1"/>
</dbReference>
<dbReference type="Gene3D" id="1.10.555.10">
    <property type="entry name" value="Rho GTPase activation protein"/>
    <property type="match status" value="1"/>
</dbReference>
<dbReference type="SUPFAM" id="SSF48366">
    <property type="entry name" value="Ras GEF"/>
    <property type="match status" value="2"/>
</dbReference>
<feature type="compositionally biased region" description="Polar residues" evidence="3">
    <location>
        <begin position="244"/>
        <end position="255"/>
    </location>
</feature>
<dbReference type="PROSITE" id="PS50238">
    <property type="entry name" value="RHOGAP"/>
    <property type="match status" value="1"/>
</dbReference>
<dbReference type="InterPro" id="IPR011993">
    <property type="entry name" value="PH-like_dom_sf"/>
</dbReference>
<dbReference type="STRING" id="1230905.A0A1G4KHF6"/>
<feature type="region of interest" description="Disordered" evidence="3">
    <location>
        <begin position="1"/>
        <end position="73"/>
    </location>
</feature>
<evidence type="ECO:0000259" key="4">
    <source>
        <dbReference type="PROSITE" id="PS50009"/>
    </source>
</evidence>
<dbReference type="Proteomes" id="UP000191024">
    <property type="component" value="Chromosome H"/>
</dbReference>
<dbReference type="SUPFAM" id="SSF50729">
    <property type="entry name" value="PH domain-like"/>
    <property type="match status" value="1"/>
</dbReference>
<accession>A0A1G4KHF6</accession>
<feature type="compositionally biased region" description="Basic and acidic residues" evidence="3">
    <location>
        <begin position="17"/>
        <end position="26"/>
    </location>
</feature>